<evidence type="ECO:0000256" key="8">
    <source>
        <dbReference type="SAM" id="MobiDB-lite"/>
    </source>
</evidence>
<evidence type="ECO:0000256" key="4">
    <source>
        <dbReference type="ARBA" id="ARBA00022801"/>
    </source>
</evidence>
<dbReference type="PROSITE" id="PS52035">
    <property type="entry name" value="PEPTIDASE_M14"/>
    <property type="match status" value="1"/>
</dbReference>
<evidence type="ECO:0000313" key="11">
    <source>
        <dbReference type="EMBL" id="CAG7612070.1"/>
    </source>
</evidence>
<dbReference type="AlphaFoldDB" id="A0A916NHU0"/>
<evidence type="ECO:0000256" key="3">
    <source>
        <dbReference type="ARBA" id="ARBA00022670"/>
    </source>
</evidence>
<evidence type="ECO:0000256" key="2">
    <source>
        <dbReference type="ARBA" id="ARBA00005988"/>
    </source>
</evidence>
<proteinExistence type="inferred from homology"/>
<dbReference type="GO" id="GO:0006508">
    <property type="term" value="P:proteolysis"/>
    <property type="evidence" value="ECO:0007669"/>
    <property type="project" value="UniProtKB-KW"/>
</dbReference>
<dbReference type="SMART" id="SM00631">
    <property type="entry name" value="Zn_pept"/>
    <property type="match status" value="1"/>
</dbReference>
<keyword evidence="9" id="KW-0732">Signal</keyword>
<sequence>MLQRKLIAGFCGLAVTVSTISLAAPALAEEGRGPATEVKASTQAPAQLQNGEIAATEEFGAAKAFDMPTSYPFQPELDFYRDNPTGPNGEADFNTNYAELVSHPDIAPILTDIMERSNRVSTQVIGQSTQGRDLYLVTVTAPETAAATAKQTEWREKIRNNPHAAKNDQALLSGYKTPIWISNNIHGNEWEGTDAALDYIEYLATAPMSEVGSILRNNRIYFSPSLNPDGRTNATRATALGLDPNRDMITLTTPEATSFVQTADAVQAIYNADFHGYTSVLQMEPTGPPHGSNYEYDLYIPHNYALALHVQEHVTSELIPGNTYLTGRRGSVTNTPTEFIKIPYRDTPSGWDDFPPIFTAQYAAFYGALTATVEIPKGRTNVSGRSIQTPANAKINTDVSYETMVAIVDYLNRPAVAKELVLNQIETFRRGVDGEPKTALNLGNIADVPGPSQWKEEWDEADDQQAITLPRAYVIPLGDDQRSDSDANRLVQRLLDVGLEVGTLNADTTVDGKTYAKGSYVVDMHQPLRGLANSLLDLGEDISLAIPSMYDISAWSLGYIWGADVEKVGEVTDASIGATTRISKVKSNYAMPKAGEYLNFDLAGVNDYQALNALLDEDVAVTMIEDGSVVVADTDAAKVAEVAAEFDIAVEAASAADIAALQADSAKGLSDLKIAYVGNQDDRLSLEELGFNDLVQVTAATVNSNPALLDDVDVIWVGSAFTFSGAQTAGRDAVQAFVDNGGSIIGRTASALTAASAFGLISATATSGNGSGNGIVAVETPEGSVLEPYQQDSSFIYPAVSFSNLGEGTKAEQNYAEGNPLLAGHWRSTNATNGPEVAGGKASVISGESASGAKALVFGTSVFFRTHPKGGLSQAARGLFWAAPAADVLPAPKPVATVTAKLAKSTLRYGQANSVTVTVKGDGANATGKVKVTLGGKAVKTATLSNGKVKVALPAKKSVGKYTLTASYLGSDEVKPNSKSTSLRIHKANTKVTAKLSKSKISTKQNGKVTVKVTLPGASKVYATGKVTVKVGNKTVKNVNLSASKKGKLTVTLPKLKKGTHKVSVQIKSTSNQKKGTSKKVTLRVS</sequence>
<reference evidence="11" key="1">
    <citation type="submission" date="2021-06" db="EMBL/GenBank/DDBJ databases">
        <authorList>
            <person name="Criscuolo A."/>
        </authorList>
    </citation>
    <scope>NUCLEOTIDE SEQUENCE</scope>
    <source>
        <strain evidence="11">CIP111803</strain>
    </source>
</reference>
<organism evidence="11 12">
    <name type="scientific">Leucobacter soli</name>
    <dbReference type="NCBI Taxonomy" id="2812850"/>
    <lineage>
        <taxon>Bacteria</taxon>
        <taxon>Bacillati</taxon>
        <taxon>Actinomycetota</taxon>
        <taxon>Actinomycetes</taxon>
        <taxon>Micrococcales</taxon>
        <taxon>Microbacteriaceae</taxon>
        <taxon>Leucobacter</taxon>
    </lineage>
</organism>
<evidence type="ECO:0000256" key="1">
    <source>
        <dbReference type="ARBA" id="ARBA00001947"/>
    </source>
</evidence>
<evidence type="ECO:0000259" key="10">
    <source>
        <dbReference type="PROSITE" id="PS52035"/>
    </source>
</evidence>
<dbReference type="GO" id="GO:0004181">
    <property type="term" value="F:metallocarboxypeptidase activity"/>
    <property type="evidence" value="ECO:0007669"/>
    <property type="project" value="InterPro"/>
</dbReference>
<gene>
    <name evidence="11" type="ORF">LEUCIP111803_01524</name>
</gene>
<evidence type="ECO:0000313" key="12">
    <source>
        <dbReference type="Proteomes" id="UP000693892"/>
    </source>
</evidence>
<evidence type="ECO:0000256" key="6">
    <source>
        <dbReference type="ARBA" id="ARBA00023049"/>
    </source>
</evidence>
<feature type="region of interest" description="Disordered" evidence="8">
    <location>
        <begin position="1062"/>
        <end position="1086"/>
    </location>
</feature>
<dbReference type="Pfam" id="PF00246">
    <property type="entry name" value="Peptidase_M14"/>
    <property type="match status" value="1"/>
</dbReference>
<evidence type="ECO:0000256" key="9">
    <source>
        <dbReference type="SAM" id="SignalP"/>
    </source>
</evidence>
<feature type="compositionally biased region" description="Polar residues" evidence="8">
    <location>
        <begin position="1066"/>
        <end position="1075"/>
    </location>
</feature>
<feature type="chain" id="PRO_5037977625" description="Peptidase M14 domain-containing protein" evidence="9">
    <location>
        <begin position="24"/>
        <end position="1086"/>
    </location>
</feature>
<keyword evidence="5" id="KW-0862">Zinc</keyword>
<dbReference type="InterPro" id="IPR032109">
    <property type="entry name" value="Big_3_5"/>
</dbReference>
<name>A0A916NHU0_9MICO</name>
<keyword evidence="4" id="KW-0378">Hydrolase</keyword>
<comment type="caution">
    <text evidence="11">The sequence shown here is derived from an EMBL/GenBank/DDBJ whole genome shotgun (WGS) entry which is preliminary data.</text>
</comment>
<dbReference type="PANTHER" id="PTHR11705:SF143">
    <property type="entry name" value="SLL0236 PROTEIN"/>
    <property type="match status" value="1"/>
</dbReference>
<evidence type="ECO:0000256" key="7">
    <source>
        <dbReference type="PROSITE-ProRule" id="PRU01379"/>
    </source>
</evidence>
<comment type="similarity">
    <text evidence="2 7">Belongs to the peptidase M14 family.</text>
</comment>
<dbReference type="InterPro" id="IPR000834">
    <property type="entry name" value="Peptidase_M14"/>
</dbReference>
<keyword evidence="3" id="KW-0645">Protease</keyword>
<keyword evidence="12" id="KW-1185">Reference proteome</keyword>
<comment type="cofactor">
    <cofactor evidence="1">
        <name>Zn(2+)</name>
        <dbReference type="ChEBI" id="CHEBI:29105"/>
    </cofactor>
</comment>
<feature type="signal peptide" evidence="9">
    <location>
        <begin position="1"/>
        <end position="23"/>
    </location>
</feature>
<evidence type="ECO:0000256" key="5">
    <source>
        <dbReference type="ARBA" id="ARBA00022833"/>
    </source>
</evidence>
<dbReference type="Proteomes" id="UP000693892">
    <property type="component" value="Unassembled WGS sequence"/>
</dbReference>
<feature type="compositionally biased region" description="Basic residues" evidence="8">
    <location>
        <begin position="1076"/>
        <end position="1086"/>
    </location>
</feature>
<keyword evidence="6" id="KW-0482">Metalloprotease</keyword>
<dbReference type="GO" id="GO:0005615">
    <property type="term" value="C:extracellular space"/>
    <property type="evidence" value="ECO:0007669"/>
    <property type="project" value="TreeGrafter"/>
</dbReference>
<accession>A0A916NHU0</accession>
<dbReference type="GO" id="GO:0008270">
    <property type="term" value="F:zinc ion binding"/>
    <property type="evidence" value="ECO:0007669"/>
    <property type="project" value="InterPro"/>
</dbReference>
<dbReference type="PANTHER" id="PTHR11705">
    <property type="entry name" value="PROTEASE FAMILY M14 CARBOXYPEPTIDASE A,B"/>
    <property type="match status" value="1"/>
</dbReference>
<dbReference type="Pfam" id="PF16640">
    <property type="entry name" value="Big_3_5"/>
    <property type="match status" value="1"/>
</dbReference>
<feature type="active site" description="Proton donor/acceptor" evidence="7">
    <location>
        <position position="374"/>
    </location>
</feature>
<protein>
    <recommendedName>
        <fullName evidence="10">Peptidase M14 domain-containing protein</fullName>
    </recommendedName>
</protein>
<dbReference type="EMBL" id="CAJVAP010000015">
    <property type="protein sequence ID" value="CAG7612070.1"/>
    <property type="molecule type" value="Genomic_DNA"/>
</dbReference>
<feature type="domain" description="Peptidase M14" evidence="10">
    <location>
        <begin position="99"/>
        <end position="411"/>
    </location>
</feature>